<feature type="transmembrane region" description="Helical" evidence="3">
    <location>
        <begin position="142"/>
        <end position="161"/>
    </location>
</feature>
<dbReference type="AlphaFoldDB" id="A0A9P6T0L4"/>
<feature type="transmembrane region" description="Helical" evidence="3">
    <location>
        <begin position="417"/>
        <end position="437"/>
    </location>
</feature>
<dbReference type="InterPro" id="IPR036259">
    <property type="entry name" value="MFS_trans_sf"/>
</dbReference>
<dbReference type="OrthoDB" id="5667at2759"/>
<organism evidence="5 6">
    <name type="scientific">Entomortierella chlamydospora</name>
    <dbReference type="NCBI Taxonomy" id="101097"/>
    <lineage>
        <taxon>Eukaryota</taxon>
        <taxon>Fungi</taxon>
        <taxon>Fungi incertae sedis</taxon>
        <taxon>Mucoromycota</taxon>
        <taxon>Mortierellomycotina</taxon>
        <taxon>Mortierellomycetes</taxon>
        <taxon>Mortierellales</taxon>
        <taxon>Mortierellaceae</taxon>
        <taxon>Entomortierella</taxon>
    </lineage>
</organism>
<keyword evidence="3" id="KW-0812">Transmembrane</keyword>
<proteinExistence type="inferred from homology"/>
<name>A0A9P6T0L4_9FUNG</name>
<feature type="transmembrane region" description="Helical" evidence="3">
    <location>
        <begin position="320"/>
        <end position="341"/>
    </location>
</feature>
<dbReference type="GO" id="GO:0016020">
    <property type="term" value="C:membrane"/>
    <property type="evidence" value="ECO:0007669"/>
    <property type="project" value="UniProtKB-SubCell"/>
</dbReference>
<feature type="transmembrane region" description="Helical" evidence="3">
    <location>
        <begin position="385"/>
        <end position="405"/>
    </location>
</feature>
<dbReference type="Gene3D" id="1.20.1250.20">
    <property type="entry name" value="MFS general substrate transporter like domains"/>
    <property type="match status" value="2"/>
</dbReference>
<gene>
    <name evidence="5" type="ORF">BGZ80_009301</name>
</gene>
<dbReference type="PROSITE" id="PS50850">
    <property type="entry name" value="MFS"/>
    <property type="match status" value="1"/>
</dbReference>
<feature type="transmembrane region" description="Helical" evidence="3">
    <location>
        <begin position="231"/>
        <end position="251"/>
    </location>
</feature>
<comment type="caution">
    <text evidence="5">The sequence shown here is derived from an EMBL/GenBank/DDBJ whole genome shotgun (WGS) entry which is preliminary data.</text>
</comment>
<dbReference type="InterPro" id="IPR050327">
    <property type="entry name" value="Proton-linked_MCT"/>
</dbReference>
<dbReference type="GO" id="GO:0022857">
    <property type="term" value="F:transmembrane transporter activity"/>
    <property type="evidence" value="ECO:0007669"/>
    <property type="project" value="InterPro"/>
</dbReference>
<protein>
    <recommendedName>
        <fullName evidence="4">Major facilitator superfamily (MFS) profile domain-containing protein</fullName>
    </recommendedName>
</protein>
<feature type="transmembrane region" description="Helical" evidence="3">
    <location>
        <begin position="199"/>
        <end position="219"/>
    </location>
</feature>
<feature type="transmembrane region" description="Helical" evidence="3">
    <location>
        <begin position="71"/>
        <end position="96"/>
    </location>
</feature>
<feature type="transmembrane region" description="Helical" evidence="3">
    <location>
        <begin position="347"/>
        <end position="373"/>
    </location>
</feature>
<evidence type="ECO:0000259" key="4">
    <source>
        <dbReference type="PROSITE" id="PS50850"/>
    </source>
</evidence>
<dbReference type="PANTHER" id="PTHR11360:SF284">
    <property type="entry name" value="EG:103B4.3 PROTEIN-RELATED"/>
    <property type="match status" value="1"/>
</dbReference>
<dbReference type="Pfam" id="PF07690">
    <property type="entry name" value="MFS_1"/>
    <property type="match status" value="2"/>
</dbReference>
<dbReference type="InterPro" id="IPR011701">
    <property type="entry name" value="MFS"/>
</dbReference>
<dbReference type="PANTHER" id="PTHR11360">
    <property type="entry name" value="MONOCARBOXYLATE TRANSPORTER"/>
    <property type="match status" value="1"/>
</dbReference>
<evidence type="ECO:0000313" key="6">
    <source>
        <dbReference type="Proteomes" id="UP000703661"/>
    </source>
</evidence>
<evidence type="ECO:0000313" key="5">
    <source>
        <dbReference type="EMBL" id="KAG0016319.1"/>
    </source>
</evidence>
<feature type="transmembrane region" description="Helical" evidence="3">
    <location>
        <begin position="167"/>
        <end position="187"/>
    </location>
</feature>
<reference evidence="5" key="1">
    <citation type="journal article" date="2020" name="Fungal Divers.">
        <title>Resolving the Mortierellaceae phylogeny through synthesis of multi-gene phylogenetics and phylogenomics.</title>
        <authorList>
            <person name="Vandepol N."/>
            <person name="Liber J."/>
            <person name="Desiro A."/>
            <person name="Na H."/>
            <person name="Kennedy M."/>
            <person name="Barry K."/>
            <person name="Grigoriev I.V."/>
            <person name="Miller A.N."/>
            <person name="O'Donnell K."/>
            <person name="Stajich J.E."/>
            <person name="Bonito G."/>
        </authorList>
    </citation>
    <scope>NUCLEOTIDE SEQUENCE</scope>
    <source>
        <strain evidence="5">NRRL 2769</strain>
    </source>
</reference>
<evidence type="ECO:0000256" key="2">
    <source>
        <dbReference type="ARBA" id="ARBA00006727"/>
    </source>
</evidence>
<dbReference type="EMBL" id="JAAAID010000543">
    <property type="protein sequence ID" value="KAG0016319.1"/>
    <property type="molecule type" value="Genomic_DNA"/>
</dbReference>
<comment type="subcellular location">
    <subcellularLocation>
        <location evidence="1">Membrane</location>
        <topology evidence="1">Multi-pass membrane protein</topology>
    </subcellularLocation>
</comment>
<keyword evidence="3" id="KW-0472">Membrane</keyword>
<dbReference type="InterPro" id="IPR020846">
    <property type="entry name" value="MFS_dom"/>
</dbReference>
<evidence type="ECO:0000256" key="1">
    <source>
        <dbReference type="ARBA" id="ARBA00004141"/>
    </source>
</evidence>
<dbReference type="Proteomes" id="UP000703661">
    <property type="component" value="Unassembled WGS sequence"/>
</dbReference>
<keyword evidence="3" id="KW-1133">Transmembrane helix</keyword>
<accession>A0A9P6T0L4</accession>
<dbReference type="SUPFAM" id="SSF103473">
    <property type="entry name" value="MFS general substrate transporter"/>
    <property type="match status" value="1"/>
</dbReference>
<sequence length="446" mass="47655">MLDQDAAMIEKQVELPIEEVVPASLVAPVIIHSTEETQEQDSENKDEKTHTVEKIDKTHDGHDDVDNEQPFGWVVVAAAFFVQALVIGTVNGYGVYQDRYEHHEYSTASTFQLSWVGTLNVVGMDLSGPLTGQFADHFGYRISAFTGALIMGASLLATSFSTQVWQLYIFQGIVYGLGASLAFFPSLSLPSQWFKRRRGFATGIAVAGGGVGGLVISPVTTALFGVIGYRWTVRVMAILHLVFIVPASILFKARVESGRDRAKRLKREQQDREKTNPTLAYAQNHGASLSTASLLIGVLNGASAIGRVSMGLASDHIGDINTLLISSLCACLSVLIVWILAGTSIPAMAVFCVIYGFFSGSFVAIVPTVAAHLCGIGRLASVTGIVYGGIALGTLIGSPVGGALLDLSDGVDYRPTQLWAGLVMAVGTVLTLTLKLMMNPKLFGRI</sequence>
<comment type="similarity">
    <text evidence="2">Belongs to the major facilitator superfamily. Monocarboxylate porter (TC 2.A.1.13) family.</text>
</comment>
<feature type="domain" description="Major facilitator superfamily (MFS) profile" evidence="4">
    <location>
        <begin position="232"/>
        <end position="446"/>
    </location>
</feature>
<evidence type="ECO:0000256" key="3">
    <source>
        <dbReference type="SAM" id="Phobius"/>
    </source>
</evidence>
<keyword evidence="6" id="KW-1185">Reference proteome</keyword>